<gene>
    <name evidence="2" type="ORF">SAMN04489717_1810</name>
</gene>
<evidence type="ECO:0000256" key="1">
    <source>
        <dbReference type="SAM" id="MobiDB-lite"/>
    </source>
</evidence>
<sequence>MPNPHAPSRRTKPLDTAVASQKQHRHDHRDRERWSRYEAKAHKRDQATCGKLDRRLA</sequence>
<reference evidence="2 3" key="1">
    <citation type="submission" date="2016-10" db="EMBL/GenBank/DDBJ databases">
        <authorList>
            <person name="de Groot N.N."/>
        </authorList>
    </citation>
    <scope>NUCLEOTIDE SEQUENCE [LARGE SCALE GENOMIC DNA]</scope>
    <source>
        <strain evidence="2 3">DSM 22024</strain>
    </source>
</reference>
<feature type="region of interest" description="Disordered" evidence="1">
    <location>
        <begin position="1"/>
        <end position="57"/>
    </location>
</feature>
<accession>A0A1H1PYK8</accession>
<evidence type="ECO:0000313" key="3">
    <source>
        <dbReference type="Proteomes" id="UP000198983"/>
    </source>
</evidence>
<feature type="compositionally biased region" description="Basic and acidic residues" evidence="1">
    <location>
        <begin position="29"/>
        <end position="57"/>
    </location>
</feature>
<protein>
    <submittedName>
        <fullName evidence="2">Uncharacterized protein</fullName>
    </submittedName>
</protein>
<name>A0A1H1PYK8_9ACTN</name>
<proteinExistence type="predicted"/>
<dbReference type="AlphaFoldDB" id="A0A1H1PYK8"/>
<dbReference type="Proteomes" id="UP000198983">
    <property type="component" value="Chromosome I"/>
</dbReference>
<dbReference type="EMBL" id="LT629732">
    <property type="protein sequence ID" value="SDS16196.1"/>
    <property type="molecule type" value="Genomic_DNA"/>
</dbReference>
<organism evidence="2 3">
    <name type="scientific">Actinopolymorpha singaporensis</name>
    <dbReference type="NCBI Taxonomy" id="117157"/>
    <lineage>
        <taxon>Bacteria</taxon>
        <taxon>Bacillati</taxon>
        <taxon>Actinomycetota</taxon>
        <taxon>Actinomycetes</taxon>
        <taxon>Propionibacteriales</taxon>
        <taxon>Actinopolymorphaceae</taxon>
        <taxon>Actinopolymorpha</taxon>
    </lineage>
</organism>
<keyword evidence="3" id="KW-1185">Reference proteome</keyword>
<evidence type="ECO:0000313" key="2">
    <source>
        <dbReference type="EMBL" id="SDS16196.1"/>
    </source>
</evidence>